<keyword evidence="1" id="KW-1133">Transmembrane helix</keyword>
<name>A0A2P5D4T5_PARAD</name>
<keyword evidence="1" id="KW-0472">Membrane</keyword>
<dbReference type="AlphaFoldDB" id="A0A2P5D4T5"/>
<gene>
    <name evidence="2" type="ORF">PanWU01x14_096440</name>
</gene>
<accession>A0A2P5D4T5</accession>
<keyword evidence="1" id="KW-0812">Transmembrane</keyword>
<evidence type="ECO:0000256" key="1">
    <source>
        <dbReference type="SAM" id="Phobius"/>
    </source>
</evidence>
<dbReference type="EMBL" id="JXTB01000064">
    <property type="protein sequence ID" value="PON68324.1"/>
    <property type="molecule type" value="Genomic_DNA"/>
</dbReference>
<keyword evidence="3" id="KW-1185">Reference proteome</keyword>
<proteinExistence type="predicted"/>
<reference evidence="3" key="1">
    <citation type="submission" date="2016-06" db="EMBL/GenBank/DDBJ databases">
        <title>Parallel loss of symbiosis genes in relatives of nitrogen-fixing non-legume Parasponia.</title>
        <authorList>
            <person name="Van Velzen R."/>
            <person name="Holmer R."/>
            <person name="Bu F."/>
            <person name="Rutten L."/>
            <person name="Van Zeijl A."/>
            <person name="Liu W."/>
            <person name="Santuari L."/>
            <person name="Cao Q."/>
            <person name="Sharma T."/>
            <person name="Shen D."/>
            <person name="Roswanjaya Y."/>
            <person name="Wardhani T."/>
            <person name="Kalhor M.S."/>
            <person name="Jansen J."/>
            <person name="Van den Hoogen J."/>
            <person name="Gungor B."/>
            <person name="Hartog M."/>
            <person name="Hontelez J."/>
            <person name="Verver J."/>
            <person name="Yang W.-C."/>
            <person name="Schijlen E."/>
            <person name="Repin R."/>
            <person name="Schilthuizen M."/>
            <person name="Schranz E."/>
            <person name="Heidstra R."/>
            <person name="Miyata K."/>
            <person name="Fedorova E."/>
            <person name="Kohlen W."/>
            <person name="Bisseling T."/>
            <person name="Smit S."/>
            <person name="Geurts R."/>
        </authorList>
    </citation>
    <scope>NUCLEOTIDE SEQUENCE [LARGE SCALE GENOMIC DNA]</scope>
    <source>
        <strain evidence="3">cv. WU1-14</strain>
    </source>
</reference>
<sequence>SYKFIGRKYDLVASVLFLWYIHECICTSFFFFFFLITECICTSIKGN</sequence>
<dbReference type="Proteomes" id="UP000237105">
    <property type="component" value="Unassembled WGS sequence"/>
</dbReference>
<feature type="transmembrane region" description="Helical" evidence="1">
    <location>
        <begin position="12"/>
        <end position="36"/>
    </location>
</feature>
<comment type="caution">
    <text evidence="2">The sequence shown here is derived from an EMBL/GenBank/DDBJ whole genome shotgun (WGS) entry which is preliminary data.</text>
</comment>
<protein>
    <submittedName>
        <fullName evidence="2">Uncharacterized protein</fullName>
    </submittedName>
</protein>
<evidence type="ECO:0000313" key="3">
    <source>
        <dbReference type="Proteomes" id="UP000237105"/>
    </source>
</evidence>
<feature type="non-terminal residue" evidence="2">
    <location>
        <position position="1"/>
    </location>
</feature>
<evidence type="ECO:0000313" key="2">
    <source>
        <dbReference type="EMBL" id="PON68324.1"/>
    </source>
</evidence>
<organism evidence="2 3">
    <name type="scientific">Parasponia andersonii</name>
    <name type="common">Sponia andersonii</name>
    <dbReference type="NCBI Taxonomy" id="3476"/>
    <lineage>
        <taxon>Eukaryota</taxon>
        <taxon>Viridiplantae</taxon>
        <taxon>Streptophyta</taxon>
        <taxon>Embryophyta</taxon>
        <taxon>Tracheophyta</taxon>
        <taxon>Spermatophyta</taxon>
        <taxon>Magnoliopsida</taxon>
        <taxon>eudicotyledons</taxon>
        <taxon>Gunneridae</taxon>
        <taxon>Pentapetalae</taxon>
        <taxon>rosids</taxon>
        <taxon>fabids</taxon>
        <taxon>Rosales</taxon>
        <taxon>Cannabaceae</taxon>
        <taxon>Parasponia</taxon>
    </lineage>
</organism>